<dbReference type="GO" id="GO:0016020">
    <property type="term" value="C:membrane"/>
    <property type="evidence" value="ECO:0007669"/>
    <property type="project" value="UniProtKB-SubCell"/>
</dbReference>
<feature type="transmembrane region" description="Helical" evidence="6">
    <location>
        <begin position="171"/>
        <end position="190"/>
    </location>
</feature>
<sequence>MKFLKLIRYKNLLMLAFMQLLFRYAFLKQKDIPLALTDWQYGLLVLSTVLIAAAGYVINNIYDVATDSINKPEDVVIGKGISETAGYNIYIGLNITGVAIGFILSNIISKPGFASLFILIASLLYFYATTLKQIMILGNFVVALLLSVSVIIIGVFDLFPVTNSENQAQMASLFSILTDYALFAFMINFVREIVKDIEDVNGDYNQGMSTLPIAIGISRASKIALGFAIIPFILCLLYINTYFVQNSLFIVTFYAFAFVLAPLLYFIVKIFTAKSKKDYHHLSTVLKLILFFGILSILVITLNIKYNA</sequence>
<reference evidence="8" key="1">
    <citation type="submission" date="2016-11" db="EMBL/GenBank/DDBJ databases">
        <authorList>
            <person name="Varghese N."/>
            <person name="Submissions S."/>
        </authorList>
    </citation>
    <scope>NUCLEOTIDE SEQUENCE [LARGE SCALE GENOMIC DNA]</scope>
    <source>
        <strain evidence="8">DSM 24724</strain>
    </source>
</reference>
<feature type="transmembrane region" description="Helical" evidence="6">
    <location>
        <begin position="43"/>
        <end position="62"/>
    </location>
</feature>
<dbReference type="RefSeq" id="WP_073075418.1">
    <property type="nucleotide sequence ID" value="NZ_FRBT01000001.1"/>
</dbReference>
<dbReference type="PANTHER" id="PTHR42723">
    <property type="entry name" value="CHLOROPHYLL SYNTHASE"/>
    <property type="match status" value="1"/>
</dbReference>
<protein>
    <submittedName>
        <fullName evidence="7">4-hydroxybenzoate polyprenyltransferase</fullName>
    </submittedName>
</protein>
<dbReference type="CDD" id="cd13961">
    <property type="entry name" value="PT_UbiA_DGGGPS"/>
    <property type="match status" value="1"/>
</dbReference>
<dbReference type="OrthoDB" id="9811562at2"/>
<organism evidence="7 8">
    <name type="scientific">Flavobacterium chilense</name>
    <dbReference type="NCBI Taxonomy" id="946677"/>
    <lineage>
        <taxon>Bacteria</taxon>
        <taxon>Pseudomonadati</taxon>
        <taxon>Bacteroidota</taxon>
        <taxon>Flavobacteriia</taxon>
        <taxon>Flavobacteriales</taxon>
        <taxon>Flavobacteriaceae</taxon>
        <taxon>Flavobacterium</taxon>
    </lineage>
</organism>
<dbReference type="InterPro" id="IPR044878">
    <property type="entry name" value="UbiA_sf"/>
</dbReference>
<evidence type="ECO:0000313" key="7">
    <source>
        <dbReference type="EMBL" id="SHL46923.1"/>
    </source>
</evidence>
<keyword evidence="2" id="KW-1003">Cell membrane</keyword>
<evidence type="ECO:0000256" key="5">
    <source>
        <dbReference type="ARBA" id="ARBA00023136"/>
    </source>
</evidence>
<feature type="transmembrane region" description="Helical" evidence="6">
    <location>
        <begin position="284"/>
        <end position="304"/>
    </location>
</feature>
<dbReference type="Proteomes" id="UP000184028">
    <property type="component" value="Unassembled WGS sequence"/>
</dbReference>
<gene>
    <name evidence="7" type="ORF">SAMN05444484_1011588</name>
</gene>
<feature type="transmembrane region" description="Helical" evidence="6">
    <location>
        <begin position="111"/>
        <end position="128"/>
    </location>
</feature>
<dbReference type="NCBIfam" id="NF009512">
    <property type="entry name" value="PRK12872.1-1"/>
    <property type="match status" value="1"/>
</dbReference>
<name>A0A1M7AW12_9FLAO</name>
<feature type="transmembrane region" description="Helical" evidence="6">
    <location>
        <begin position="140"/>
        <end position="159"/>
    </location>
</feature>
<evidence type="ECO:0000313" key="8">
    <source>
        <dbReference type="Proteomes" id="UP000184028"/>
    </source>
</evidence>
<dbReference type="EMBL" id="FRBT01000001">
    <property type="protein sequence ID" value="SHL46923.1"/>
    <property type="molecule type" value="Genomic_DNA"/>
</dbReference>
<keyword evidence="5 6" id="KW-0472">Membrane</keyword>
<keyword evidence="8" id="KW-1185">Reference proteome</keyword>
<evidence type="ECO:0000256" key="3">
    <source>
        <dbReference type="ARBA" id="ARBA00022692"/>
    </source>
</evidence>
<dbReference type="GO" id="GO:0016765">
    <property type="term" value="F:transferase activity, transferring alkyl or aryl (other than methyl) groups"/>
    <property type="evidence" value="ECO:0007669"/>
    <property type="project" value="InterPro"/>
</dbReference>
<feature type="transmembrane region" description="Helical" evidence="6">
    <location>
        <begin position="249"/>
        <end position="272"/>
    </location>
</feature>
<evidence type="ECO:0000256" key="2">
    <source>
        <dbReference type="ARBA" id="ARBA00022475"/>
    </source>
</evidence>
<evidence type="ECO:0000256" key="4">
    <source>
        <dbReference type="ARBA" id="ARBA00022989"/>
    </source>
</evidence>
<feature type="transmembrane region" description="Helical" evidence="6">
    <location>
        <begin position="87"/>
        <end position="105"/>
    </location>
</feature>
<proteinExistence type="predicted"/>
<dbReference type="Pfam" id="PF01040">
    <property type="entry name" value="UbiA"/>
    <property type="match status" value="1"/>
</dbReference>
<dbReference type="Gene3D" id="1.10.357.140">
    <property type="entry name" value="UbiA prenyltransferase"/>
    <property type="match status" value="1"/>
</dbReference>
<feature type="transmembrane region" description="Helical" evidence="6">
    <location>
        <begin position="223"/>
        <end position="243"/>
    </location>
</feature>
<keyword evidence="7" id="KW-0808">Transferase</keyword>
<dbReference type="InterPro" id="IPR050475">
    <property type="entry name" value="Prenyltransferase_related"/>
</dbReference>
<dbReference type="InterPro" id="IPR000537">
    <property type="entry name" value="UbiA_prenyltransferase"/>
</dbReference>
<dbReference type="PANTHER" id="PTHR42723:SF1">
    <property type="entry name" value="CHLOROPHYLL SYNTHASE, CHLOROPLASTIC"/>
    <property type="match status" value="1"/>
</dbReference>
<evidence type="ECO:0000256" key="6">
    <source>
        <dbReference type="SAM" id="Phobius"/>
    </source>
</evidence>
<keyword evidence="4 6" id="KW-1133">Transmembrane helix</keyword>
<dbReference type="AlphaFoldDB" id="A0A1M7AW12"/>
<accession>A0A1M7AW12</accession>
<comment type="subcellular location">
    <subcellularLocation>
        <location evidence="1">Membrane</location>
        <topology evidence="1">Multi-pass membrane protein</topology>
    </subcellularLocation>
</comment>
<dbReference type="STRING" id="946677.SAMN05444484_1011588"/>
<keyword evidence="3 6" id="KW-0812">Transmembrane</keyword>
<evidence type="ECO:0000256" key="1">
    <source>
        <dbReference type="ARBA" id="ARBA00004141"/>
    </source>
</evidence>